<organism evidence="2 3">
    <name type="scientific">Polyplax serrata</name>
    <name type="common">Common mouse louse</name>
    <dbReference type="NCBI Taxonomy" id="468196"/>
    <lineage>
        <taxon>Eukaryota</taxon>
        <taxon>Metazoa</taxon>
        <taxon>Ecdysozoa</taxon>
        <taxon>Arthropoda</taxon>
        <taxon>Hexapoda</taxon>
        <taxon>Insecta</taxon>
        <taxon>Pterygota</taxon>
        <taxon>Neoptera</taxon>
        <taxon>Paraneoptera</taxon>
        <taxon>Psocodea</taxon>
        <taxon>Troctomorpha</taxon>
        <taxon>Phthiraptera</taxon>
        <taxon>Anoplura</taxon>
        <taxon>Polyplacidae</taxon>
        <taxon>Polyplax</taxon>
    </lineage>
</organism>
<accession>A0AAN8SGW5</accession>
<evidence type="ECO:0000313" key="3">
    <source>
        <dbReference type="Proteomes" id="UP001372834"/>
    </source>
</evidence>
<proteinExistence type="predicted"/>
<comment type="caution">
    <text evidence="2">The sequence shown here is derived from an EMBL/GenBank/DDBJ whole genome shotgun (WGS) entry which is preliminary data.</text>
</comment>
<dbReference type="Proteomes" id="UP001372834">
    <property type="component" value="Unassembled WGS sequence"/>
</dbReference>
<evidence type="ECO:0000256" key="1">
    <source>
        <dbReference type="SAM" id="MobiDB-lite"/>
    </source>
</evidence>
<feature type="region of interest" description="Disordered" evidence="1">
    <location>
        <begin position="1"/>
        <end position="40"/>
    </location>
</feature>
<protein>
    <submittedName>
        <fullName evidence="2">Uncharacterized protein</fullName>
    </submittedName>
</protein>
<feature type="compositionally biased region" description="Basic and acidic residues" evidence="1">
    <location>
        <begin position="25"/>
        <end position="37"/>
    </location>
</feature>
<feature type="compositionally biased region" description="Acidic residues" evidence="1">
    <location>
        <begin position="14"/>
        <end position="24"/>
    </location>
</feature>
<dbReference type="AlphaFoldDB" id="A0AAN8SGW5"/>
<name>A0AAN8SGW5_POLSC</name>
<evidence type="ECO:0000313" key="2">
    <source>
        <dbReference type="EMBL" id="KAK6645621.1"/>
    </source>
</evidence>
<reference evidence="2 3" key="1">
    <citation type="submission" date="2023-10" db="EMBL/GenBank/DDBJ databases">
        <title>Genomes of two closely related lineages of the louse Polyplax serrata with different host specificities.</title>
        <authorList>
            <person name="Martinu J."/>
            <person name="Tarabai H."/>
            <person name="Stefka J."/>
            <person name="Hypsa V."/>
        </authorList>
    </citation>
    <scope>NUCLEOTIDE SEQUENCE [LARGE SCALE GENOMIC DNA]</scope>
    <source>
        <strain evidence="2">HR10_N</strain>
    </source>
</reference>
<dbReference type="EMBL" id="JAWJWE010000001">
    <property type="protein sequence ID" value="KAK6645621.1"/>
    <property type="molecule type" value="Genomic_DNA"/>
</dbReference>
<gene>
    <name evidence="2" type="ORF">RUM43_001901</name>
</gene>
<sequence>MDIHTDTGSMYRLEDDDDDDGDDDGQNRGDGRDRERSLIPPGFFLPTWSTGNPSIDGCLNILTGEPFLQISLASGKSYVSWIRLGRNPKPKNQRRLRCTGLARRRPK</sequence>